<protein>
    <submittedName>
        <fullName evidence="2">Soluble lytic murein transglycosylase</fullName>
        <ecNumber evidence="2">4.2.2.-</ecNumber>
    </submittedName>
</protein>
<gene>
    <name evidence="2" type="primary">slt_10</name>
    <name evidence="2" type="ORF">SDC9_203835</name>
</gene>
<evidence type="ECO:0000259" key="1">
    <source>
        <dbReference type="Pfam" id="PF01464"/>
    </source>
</evidence>
<dbReference type="SUPFAM" id="SSF53955">
    <property type="entry name" value="Lysozyme-like"/>
    <property type="match status" value="1"/>
</dbReference>
<dbReference type="EC" id="4.2.2.-" evidence="2"/>
<dbReference type="InterPro" id="IPR008258">
    <property type="entry name" value="Transglycosylase_SLT_dom_1"/>
</dbReference>
<sequence>MQLMPETAQWIASQIEYPDFKLSDLEDPEVNIRFGTWYLQSLKKEFKGNEILMLAAYNGGRGNVKQWMQRYGWGMDFRDIDQIPFRETKEYVGKVLHSKQRYQDLYGR</sequence>
<dbReference type="CDD" id="cd16896">
    <property type="entry name" value="LT_Slt70-like"/>
    <property type="match status" value="1"/>
</dbReference>
<accession>A0A645J0A3</accession>
<reference evidence="2" key="1">
    <citation type="submission" date="2019-08" db="EMBL/GenBank/DDBJ databases">
        <authorList>
            <person name="Kucharzyk K."/>
            <person name="Murdoch R.W."/>
            <person name="Higgins S."/>
            <person name="Loffler F."/>
        </authorList>
    </citation>
    <scope>NUCLEOTIDE SEQUENCE</scope>
</reference>
<name>A0A645J0A3_9ZZZZ</name>
<dbReference type="Gene3D" id="1.10.530.10">
    <property type="match status" value="1"/>
</dbReference>
<dbReference type="EMBL" id="VSSQ01126169">
    <property type="protein sequence ID" value="MPN56149.1"/>
    <property type="molecule type" value="Genomic_DNA"/>
</dbReference>
<organism evidence="2">
    <name type="scientific">bioreactor metagenome</name>
    <dbReference type="NCBI Taxonomy" id="1076179"/>
    <lineage>
        <taxon>unclassified sequences</taxon>
        <taxon>metagenomes</taxon>
        <taxon>ecological metagenomes</taxon>
    </lineage>
</organism>
<comment type="caution">
    <text evidence="2">The sequence shown here is derived from an EMBL/GenBank/DDBJ whole genome shotgun (WGS) entry which is preliminary data.</text>
</comment>
<dbReference type="PANTHER" id="PTHR37423:SF2">
    <property type="entry name" value="MEMBRANE-BOUND LYTIC MUREIN TRANSGLYCOSYLASE C"/>
    <property type="match status" value="1"/>
</dbReference>
<dbReference type="PANTHER" id="PTHR37423">
    <property type="entry name" value="SOLUBLE LYTIC MUREIN TRANSGLYCOSYLASE-RELATED"/>
    <property type="match status" value="1"/>
</dbReference>
<feature type="domain" description="Transglycosylase SLT" evidence="1">
    <location>
        <begin position="1"/>
        <end position="73"/>
    </location>
</feature>
<dbReference type="GO" id="GO:0016829">
    <property type="term" value="F:lyase activity"/>
    <property type="evidence" value="ECO:0007669"/>
    <property type="project" value="UniProtKB-KW"/>
</dbReference>
<proteinExistence type="predicted"/>
<keyword evidence="2" id="KW-0456">Lyase</keyword>
<dbReference type="Pfam" id="PF01464">
    <property type="entry name" value="SLT"/>
    <property type="match status" value="1"/>
</dbReference>
<evidence type="ECO:0000313" key="2">
    <source>
        <dbReference type="EMBL" id="MPN56149.1"/>
    </source>
</evidence>
<dbReference type="AlphaFoldDB" id="A0A645J0A3"/>
<dbReference type="InterPro" id="IPR023346">
    <property type="entry name" value="Lysozyme-like_dom_sf"/>
</dbReference>